<evidence type="ECO:0000256" key="11">
    <source>
        <dbReference type="RuleBase" id="RU363035"/>
    </source>
</evidence>
<feature type="compositionally biased region" description="Basic and acidic residues" evidence="12">
    <location>
        <begin position="904"/>
        <end position="914"/>
    </location>
</feature>
<evidence type="ECO:0000256" key="2">
    <source>
        <dbReference type="ARBA" id="ARBA00005594"/>
    </source>
</evidence>
<feature type="compositionally biased region" description="Basic residues" evidence="12">
    <location>
        <begin position="892"/>
        <end position="903"/>
    </location>
</feature>
<organism evidence="16 17">
    <name type="scientific">Ridgeia piscesae</name>
    <name type="common">Tubeworm</name>
    <dbReference type="NCBI Taxonomy" id="27915"/>
    <lineage>
        <taxon>Eukaryota</taxon>
        <taxon>Metazoa</taxon>
        <taxon>Spiralia</taxon>
        <taxon>Lophotrochozoa</taxon>
        <taxon>Annelida</taxon>
        <taxon>Polychaeta</taxon>
        <taxon>Sedentaria</taxon>
        <taxon>Canalipalpata</taxon>
        <taxon>Sabellida</taxon>
        <taxon>Siboglinidae</taxon>
        <taxon>Ridgeia</taxon>
    </lineage>
</organism>
<evidence type="ECO:0000256" key="10">
    <source>
        <dbReference type="ARBA" id="ARBA00047469"/>
    </source>
</evidence>
<dbReference type="GO" id="GO:0006429">
    <property type="term" value="P:leucyl-tRNA aminoacylation"/>
    <property type="evidence" value="ECO:0007669"/>
    <property type="project" value="InterPro"/>
</dbReference>
<proteinExistence type="inferred from homology"/>
<dbReference type="InterPro" id="IPR002302">
    <property type="entry name" value="Leu-tRNA-ligase"/>
</dbReference>
<feature type="domain" description="Aminoacyl-tRNA synthetase class Ia" evidence="13">
    <location>
        <begin position="624"/>
        <end position="656"/>
    </location>
</feature>
<dbReference type="InterPro" id="IPR025709">
    <property type="entry name" value="Leu_tRNA-synth_edit"/>
</dbReference>
<dbReference type="GO" id="GO:0002161">
    <property type="term" value="F:aminoacyl-tRNA deacylase activity"/>
    <property type="evidence" value="ECO:0007669"/>
    <property type="project" value="InterPro"/>
</dbReference>
<dbReference type="PROSITE" id="PS00178">
    <property type="entry name" value="AA_TRNA_LIGASE_I"/>
    <property type="match status" value="1"/>
</dbReference>
<keyword evidence="7 11" id="KW-0648">Protein biosynthesis</keyword>
<feature type="domain" description="Methionyl/Valyl/Leucyl/Isoleucyl-tRNA synthetase anticodon-binding" evidence="14">
    <location>
        <begin position="721"/>
        <end position="813"/>
    </location>
</feature>
<accession>A0AAD9ULP7</accession>
<feature type="domain" description="Aminoacyl-tRNA synthetase class Ia" evidence="13">
    <location>
        <begin position="429"/>
        <end position="588"/>
    </location>
</feature>
<evidence type="ECO:0000313" key="17">
    <source>
        <dbReference type="Proteomes" id="UP001209878"/>
    </source>
</evidence>
<dbReference type="GO" id="GO:0005524">
    <property type="term" value="F:ATP binding"/>
    <property type="evidence" value="ECO:0007669"/>
    <property type="project" value="UniProtKB-KW"/>
</dbReference>
<dbReference type="GO" id="GO:0004823">
    <property type="term" value="F:leucine-tRNA ligase activity"/>
    <property type="evidence" value="ECO:0007669"/>
    <property type="project" value="UniProtKB-EC"/>
</dbReference>
<evidence type="ECO:0000259" key="15">
    <source>
        <dbReference type="Pfam" id="PF13603"/>
    </source>
</evidence>
<dbReference type="InterPro" id="IPR009008">
    <property type="entry name" value="Val/Leu/Ile-tRNA-synth_edit"/>
</dbReference>
<protein>
    <recommendedName>
        <fullName evidence="3">leucine--tRNA ligase</fullName>
        <ecNumber evidence="3">6.1.1.4</ecNumber>
    </recommendedName>
    <alternativeName>
        <fullName evidence="9">Leucyl-tRNA synthetase</fullName>
    </alternativeName>
</protein>
<name>A0AAD9ULP7_RIDPI</name>
<feature type="region of interest" description="Disordered" evidence="12">
    <location>
        <begin position="889"/>
        <end position="914"/>
    </location>
</feature>
<dbReference type="PANTHER" id="PTHR43740:SF2">
    <property type="entry name" value="LEUCINE--TRNA LIGASE, MITOCHONDRIAL"/>
    <property type="match status" value="1"/>
</dbReference>
<evidence type="ECO:0000313" key="16">
    <source>
        <dbReference type="EMBL" id="KAK2193872.1"/>
    </source>
</evidence>
<dbReference type="InterPro" id="IPR014729">
    <property type="entry name" value="Rossmann-like_a/b/a_fold"/>
</dbReference>
<dbReference type="InterPro" id="IPR009080">
    <property type="entry name" value="tRNAsynth_Ia_anticodon-bd"/>
</dbReference>
<dbReference type="EC" id="6.1.1.4" evidence="3"/>
<keyword evidence="6 11" id="KW-0067">ATP-binding</keyword>
<keyword evidence="8 11" id="KW-0030">Aminoacyl-tRNA synthetase</keyword>
<dbReference type="GO" id="GO:0032543">
    <property type="term" value="P:mitochondrial translation"/>
    <property type="evidence" value="ECO:0007669"/>
    <property type="project" value="TreeGrafter"/>
</dbReference>
<keyword evidence="17" id="KW-1185">Reference proteome</keyword>
<evidence type="ECO:0000256" key="7">
    <source>
        <dbReference type="ARBA" id="ARBA00022917"/>
    </source>
</evidence>
<dbReference type="Gene3D" id="1.10.730.10">
    <property type="entry name" value="Isoleucyl-tRNA Synthetase, Domain 1"/>
    <property type="match status" value="2"/>
</dbReference>
<comment type="subcellular location">
    <subcellularLocation>
        <location evidence="1">Mitochondrion matrix</location>
    </subcellularLocation>
</comment>
<keyword evidence="5 11" id="KW-0547">Nucleotide-binding</keyword>
<evidence type="ECO:0000256" key="4">
    <source>
        <dbReference type="ARBA" id="ARBA00022598"/>
    </source>
</evidence>
<dbReference type="FunFam" id="3.40.50.620:FF:000100">
    <property type="entry name" value="probable leucine--tRNA ligase, mitochondrial"/>
    <property type="match status" value="1"/>
</dbReference>
<dbReference type="Proteomes" id="UP001209878">
    <property type="component" value="Unassembled WGS sequence"/>
</dbReference>
<dbReference type="FunFam" id="3.40.50.620:FF:000003">
    <property type="entry name" value="Leucine--tRNA ligase"/>
    <property type="match status" value="1"/>
</dbReference>
<comment type="caution">
    <text evidence="16">The sequence shown here is derived from an EMBL/GenBank/DDBJ whole genome shotgun (WGS) entry which is preliminary data.</text>
</comment>
<dbReference type="Pfam" id="PF08264">
    <property type="entry name" value="Anticodon_1"/>
    <property type="match status" value="1"/>
</dbReference>
<comment type="similarity">
    <text evidence="2 11">Belongs to the class-I aminoacyl-tRNA synthetase family.</text>
</comment>
<gene>
    <name evidence="16" type="ORF">NP493_5g17077</name>
</gene>
<sequence length="914" mass="104799">MMSLRLLRCIGCGRRTIFGHSPSSRRFLFSKTGTWEKTLSIETRKELEDYWKEKVTTHHVKQADRFLKEGRQKYYVLVMFPYPSGKLHMGHVRVYTISDTMARYHRLTGKYVIHPMGWDAFGLPAENAAIERGELPAKWTYSNIISMKQQLESLGLALDWDREYATCDPVYYRWTQYIFLKMYEAGLVYQKEGAVNWDPVDQTVLADEQIDENGCSWRSGAKVEKKFLKQWYIKTTAYSKSLIDGLNEVDPDLWRDIIALQRHWIGECNGVRLEFRLQNKGAVVERALSVFTTTPEAMYGASHVLLSKEHYLNTQDLYQDQTASDQQTVIATTLEVIHPFTGRPLPVYITPTRDFGEHLDCHLGIPCCNEEDEVFAREHALSYEQVLDTNQRLINSDKFSGLTRKEAFDAVAAYAKKLGCGGDVTSERARDWLISRQRYWGTPIPMMHCPKHGTMPVPFDQLPVKLPEITKFTGKGTSPLQNAEDWLQVKCPKCEDGGYARRETDTMDTFVDSSWYYLRYLDPHNETKPFSRDAAHTYMPVDLYVGGKEHAIMHLYYARFFSHFLHTEGEVPCKEPFVNLLTQGMVMGQSFKVKATGKYLHRDQVDFSGNAPVEKDTGAALSVQWEKMSKSKYNGVDPQDVLDEFGCDATRLCILSGVAPKSDRLWSPDAFQGVLRWQNRIWSLVHNLLTHRHASDVPRNLTDDEFKLQEELLFDGRNYFLNIVNFHMEKTFLISTAISRLHALTNLLMKTPPDVMRDSDQFERALCDLIIMVSPFAPHFASELWKGVASAPNKLNNYDWAAEVLDQTWPVVDTHFCLPMKVEVDGRACYQVKLPMPIGDIDQLTKSQAVALAEASADYASHLAEKAVNSTTLIVEPGVRVELRYVTEDSKKKKHKKKMRAKGKPREQAQRETA</sequence>
<dbReference type="Gene3D" id="3.40.50.620">
    <property type="entry name" value="HUPs"/>
    <property type="match status" value="2"/>
</dbReference>
<dbReference type="InterPro" id="IPR001412">
    <property type="entry name" value="aa-tRNA-synth_I_CS"/>
</dbReference>
<evidence type="ECO:0000256" key="8">
    <source>
        <dbReference type="ARBA" id="ARBA00023146"/>
    </source>
</evidence>
<feature type="domain" description="Aminoacyl-tRNA synthetase class Ia" evidence="13">
    <location>
        <begin position="67"/>
        <end position="248"/>
    </location>
</feature>
<comment type="catalytic activity">
    <reaction evidence="10">
        <text>tRNA(Leu) + L-leucine + ATP = L-leucyl-tRNA(Leu) + AMP + diphosphate</text>
        <dbReference type="Rhea" id="RHEA:11688"/>
        <dbReference type="Rhea" id="RHEA-COMP:9613"/>
        <dbReference type="Rhea" id="RHEA-COMP:9622"/>
        <dbReference type="ChEBI" id="CHEBI:30616"/>
        <dbReference type="ChEBI" id="CHEBI:33019"/>
        <dbReference type="ChEBI" id="CHEBI:57427"/>
        <dbReference type="ChEBI" id="CHEBI:78442"/>
        <dbReference type="ChEBI" id="CHEBI:78494"/>
        <dbReference type="ChEBI" id="CHEBI:456215"/>
        <dbReference type="EC" id="6.1.1.4"/>
    </reaction>
</comment>
<dbReference type="SUPFAM" id="SSF52374">
    <property type="entry name" value="Nucleotidylyl transferase"/>
    <property type="match status" value="1"/>
</dbReference>
<evidence type="ECO:0000256" key="3">
    <source>
        <dbReference type="ARBA" id="ARBA00013164"/>
    </source>
</evidence>
<keyword evidence="4 11" id="KW-0436">Ligase</keyword>
<dbReference type="SUPFAM" id="SSF47323">
    <property type="entry name" value="Anticodon-binding domain of a subclass of class I aminoacyl-tRNA synthetases"/>
    <property type="match status" value="1"/>
</dbReference>
<dbReference type="InterPro" id="IPR002300">
    <property type="entry name" value="aa-tRNA-synth_Ia"/>
</dbReference>
<evidence type="ECO:0000259" key="13">
    <source>
        <dbReference type="Pfam" id="PF00133"/>
    </source>
</evidence>
<dbReference type="PANTHER" id="PTHR43740">
    <property type="entry name" value="LEUCYL-TRNA SYNTHETASE"/>
    <property type="match status" value="1"/>
</dbReference>
<dbReference type="PRINTS" id="PR00985">
    <property type="entry name" value="TRNASYNTHLEU"/>
</dbReference>
<dbReference type="Pfam" id="PF00133">
    <property type="entry name" value="tRNA-synt_1"/>
    <property type="match status" value="3"/>
</dbReference>
<dbReference type="EMBL" id="JAODUO010000006">
    <property type="protein sequence ID" value="KAK2193872.1"/>
    <property type="molecule type" value="Genomic_DNA"/>
</dbReference>
<dbReference type="AlphaFoldDB" id="A0AAD9ULP7"/>
<dbReference type="Gene3D" id="3.90.740.10">
    <property type="entry name" value="Valyl/Leucyl/Isoleucyl-tRNA synthetase, editing domain"/>
    <property type="match status" value="1"/>
</dbReference>
<dbReference type="NCBIfam" id="TIGR00396">
    <property type="entry name" value="leuS_bact"/>
    <property type="match status" value="1"/>
</dbReference>
<feature type="domain" description="Leucyl-tRNA synthetase editing" evidence="15">
    <location>
        <begin position="262"/>
        <end position="414"/>
    </location>
</feature>
<evidence type="ECO:0000256" key="5">
    <source>
        <dbReference type="ARBA" id="ARBA00022741"/>
    </source>
</evidence>
<dbReference type="Pfam" id="PF13603">
    <property type="entry name" value="tRNA-synt_1_2"/>
    <property type="match status" value="1"/>
</dbReference>
<dbReference type="GO" id="GO:0005759">
    <property type="term" value="C:mitochondrial matrix"/>
    <property type="evidence" value="ECO:0007669"/>
    <property type="project" value="UniProtKB-SubCell"/>
</dbReference>
<dbReference type="CDD" id="cd00812">
    <property type="entry name" value="LeuRS_core"/>
    <property type="match status" value="1"/>
</dbReference>
<evidence type="ECO:0000256" key="9">
    <source>
        <dbReference type="ARBA" id="ARBA00030520"/>
    </source>
</evidence>
<evidence type="ECO:0000259" key="14">
    <source>
        <dbReference type="Pfam" id="PF08264"/>
    </source>
</evidence>
<dbReference type="SUPFAM" id="SSF50677">
    <property type="entry name" value="ValRS/IleRS/LeuRS editing domain"/>
    <property type="match status" value="1"/>
</dbReference>
<reference evidence="16" key="1">
    <citation type="journal article" date="2023" name="Mol. Biol. Evol.">
        <title>Third-Generation Sequencing Reveals the Adaptive Role of the Epigenome in Three Deep-Sea Polychaetes.</title>
        <authorList>
            <person name="Perez M."/>
            <person name="Aroh O."/>
            <person name="Sun Y."/>
            <person name="Lan Y."/>
            <person name="Juniper S.K."/>
            <person name="Young C.R."/>
            <person name="Angers B."/>
            <person name="Qian P.Y."/>
        </authorList>
    </citation>
    <scope>NUCLEOTIDE SEQUENCE</scope>
    <source>
        <strain evidence="16">R07B-5</strain>
    </source>
</reference>
<dbReference type="InterPro" id="IPR013155">
    <property type="entry name" value="M/V/L/I-tRNA-synth_anticd-bd"/>
</dbReference>
<evidence type="ECO:0000256" key="12">
    <source>
        <dbReference type="SAM" id="MobiDB-lite"/>
    </source>
</evidence>
<dbReference type="FunFam" id="1.10.730.10:FF:000002">
    <property type="entry name" value="Leucine--tRNA ligase"/>
    <property type="match status" value="1"/>
</dbReference>
<evidence type="ECO:0000256" key="1">
    <source>
        <dbReference type="ARBA" id="ARBA00004305"/>
    </source>
</evidence>
<evidence type="ECO:0000256" key="6">
    <source>
        <dbReference type="ARBA" id="ARBA00022840"/>
    </source>
</evidence>